<keyword evidence="2" id="KW-0902">Two-component regulatory system</keyword>
<dbReference type="SUPFAM" id="SSF52172">
    <property type="entry name" value="CheY-like"/>
    <property type="match status" value="1"/>
</dbReference>
<dbReference type="Pfam" id="PF00072">
    <property type="entry name" value="Response_reg"/>
    <property type="match status" value="1"/>
</dbReference>
<dbReference type="GO" id="GO:0000976">
    <property type="term" value="F:transcription cis-regulatory region binding"/>
    <property type="evidence" value="ECO:0007669"/>
    <property type="project" value="TreeGrafter"/>
</dbReference>
<evidence type="ECO:0000256" key="3">
    <source>
        <dbReference type="ARBA" id="ARBA00023015"/>
    </source>
</evidence>
<dbReference type="PANTHER" id="PTHR48111:SF1">
    <property type="entry name" value="TWO-COMPONENT RESPONSE REGULATOR ORR33"/>
    <property type="match status" value="1"/>
</dbReference>
<dbReference type="GO" id="GO:0006355">
    <property type="term" value="P:regulation of DNA-templated transcription"/>
    <property type="evidence" value="ECO:0007669"/>
    <property type="project" value="InterPro"/>
</dbReference>
<dbReference type="CDD" id="cd06170">
    <property type="entry name" value="LuxR_C_like"/>
    <property type="match status" value="1"/>
</dbReference>
<dbReference type="PANTHER" id="PTHR48111">
    <property type="entry name" value="REGULATOR OF RPOS"/>
    <property type="match status" value="1"/>
</dbReference>
<dbReference type="SMART" id="SM00421">
    <property type="entry name" value="HTH_LUXR"/>
    <property type="match status" value="1"/>
</dbReference>
<dbReference type="PROSITE" id="PS50043">
    <property type="entry name" value="HTH_LUXR_2"/>
    <property type="match status" value="1"/>
</dbReference>
<reference evidence="9 10" key="1">
    <citation type="submission" date="2016-10" db="EMBL/GenBank/DDBJ databases">
        <authorList>
            <person name="de Groot N.N."/>
        </authorList>
    </citation>
    <scope>NUCLEOTIDE SEQUENCE [LARGE SCALE GENOMIC DNA]</scope>
    <source>
        <strain evidence="9 10">CGMCC 1.8925</strain>
    </source>
</reference>
<proteinExistence type="predicted"/>
<dbReference type="InterPro" id="IPR036388">
    <property type="entry name" value="WH-like_DNA-bd_sf"/>
</dbReference>
<dbReference type="PRINTS" id="PR00038">
    <property type="entry name" value="HTHLUXR"/>
</dbReference>
<evidence type="ECO:0000256" key="4">
    <source>
        <dbReference type="ARBA" id="ARBA00023125"/>
    </source>
</evidence>
<accession>A0A1G5CZG8</accession>
<dbReference type="GO" id="GO:0000156">
    <property type="term" value="F:phosphorelay response regulator activity"/>
    <property type="evidence" value="ECO:0007669"/>
    <property type="project" value="TreeGrafter"/>
</dbReference>
<dbReference type="InterPro" id="IPR001789">
    <property type="entry name" value="Sig_transdc_resp-reg_receiver"/>
</dbReference>
<evidence type="ECO:0000256" key="6">
    <source>
        <dbReference type="PROSITE-ProRule" id="PRU00169"/>
    </source>
</evidence>
<sequence>MFLTSMPTTRPISVTERAAAQVALVVDDDPASLMMVSDALEAVGITTLTARDGQTALRFAERLAPDIVLLDAMMPGLDGFETCRRLKAPPLSLDAPVIFMTGLTEQSSVVLGLQAGGVDYVTKPLQMDALIARIGVHLVNASRLASAHQALEATGRGVAAFSRDGILTWASAHAQVLLAADPGLLHDGRAAAAFARWLASLSATPLSEAGAHLTPALVVDYLGTTPASDTLVSVSARDQRCPQEILATRFGLTEREAEVLLWVTRGKTSADIGQILGLSWRTVNKHLEMVFQKMGVENRTSAAVLADRALSR</sequence>
<evidence type="ECO:0000256" key="2">
    <source>
        <dbReference type="ARBA" id="ARBA00023012"/>
    </source>
</evidence>
<keyword evidence="4" id="KW-0238">DNA-binding</keyword>
<dbReference type="Gene3D" id="1.10.10.10">
    <property type="entry name" value="Winged helix-like DNA-binding domain superfamily/Winged helix DNA-binding domain"/>
    <property type="match status" value="1"/>
</dbReference>
<feature type="domain" description="HTH luxR-type" evidence="7">
    <location>
        <begin position="245"/>
        <end position="310"/>
    </location>
</feature>
<dbReference type="STRING" id="336292.SAMN05660710_00589"/>
<evidence type="ECO:0000313" key="10">
    <source>
        <dbReference type="Proteomes" id="UP000199502"/>
    </source>
</evidence>
<dbReference type="SMART" id="SM00448">
    <property type="entry name" value="REC"/>
    <property type="match status" value="1"/>
</dbReference>
<evidence type="ECO:0000259" key="7">
    <source>
        <dbReference type="PROSITE" id="PS50043"/>
    </source>
</evidence>
<feature type="domain" description="Response regulatory" evidence="8">
    <location>
        <begin position="22"/>
        <end position="138"/>
    </location>
</feature>
<keyword evidence="5" id="KW-0804">Transcription</keyword>
<dbReference type="SUPFAM" id="SSF46894">
    <property type="entry name" value="C-terminal effector domain of the bipartite response regulators"/>
    <property type="match status" value="1"/>
</dbReference>
<dbReference type="Pfam" id="PF00196">
    <property type="entry name" value="GerE"/>
    <property type="match status" value="1"/>
</dbReference>
<keyword evidence="1 6" id="KW-0597">Phosphoprotein</keyword>
<dbReference type="InterPro" id="IPR016032">
    <property type="entry name" value="Sig_transdc_resp-reg_C-effctor"/>
</dbReference>
<dbReference type="Gene3D" id="3.40.50.2300">
    <property type="match status" value="1"/>
</dbReference>
<gene>
    <name evidence="9" type="ORF">SAMN05660710_00589</name>
</gene>
<name>A0A1G5CZG8_9RHOB</name>
<evidence type="ECO:0000259" key="8">
    <source>
        <dbReference type="PROSITE" id="PS50110"/>
    </source>
</evidence>
<organism evidence="9 10">
    <name type="scientific">Paracoccus tibetensis</name>
    <dbReference type="NCBI Taxonomy" id="336292"/>
    <lineage>
        <taxon>Bacteria</taxon>
        <taxon>Pseudomonadati</taxon>
        <taxon>Pseudomonadota</taxon>
        <taxon>Alphaproteobacteria</taxon>
        <taxon>Rhodobacterales</taxon>
        <taxon>Paracoccaceae</taxon>
        <taxon>Paracoccus</taxon>
    </lineage>
</organism>
<dbReference type="InterPro" id="IPR000792">
    <property type="entry name" value="Tscrpt_reg_LuxR_C"/>
</dbReference>
<dbReference type="Proteomes" id="UP000199502">
    <property type="component" value="Unassembled WGS sequence"/>
</dbReference>
<dbReference type="EMBL" id="FMVT01000002">
    <property type="protein sequence ID" value="SCY07631.1"/>
    <property type="molecule type" value="Genomic_DNA"/>
</dbReference>
<protein>
    <submittedName>
        <fullName evidence="9">Two component transcriptional regulator, LuxR family</fullName>
    </submittedName>
</protein>
<dbReference type="GO" id="GO:0005829">
    <property type="term" value="C:cytosol"/>
    <property type="evidence" value="ECO:0007669"/>
    <property type="project" value="TreeGrafter"/>
</dbReference>
<dbReference type="PROSITE" id="PS50110">
    <property type="entry name" value="RESPONSE_REGULATORY"/>
    <property type="match status" value="1"/>
</dbReference>
<feature type="modified residue" description="4-aspartylphosphate" evidence="6">
    <location>
        <position position="71"/>
    </location>
</feature>
<evidence type="ECO:0000313" key="9">
    <source>
        <dbReference type="EMBL" id="SCY07631.1"/>
    </source>
</evidence>
<dbReference type="InterPro" id="IPR011006">
    <property type="entry name" value="CheY-like_superfamily"/>
</dbReference>
<evidence type="ECO:0000256" key="5">
    <source>
        <dbReference type="ARBA" id="ARBA00023163"/>
    </source>
</evidence>
<dbReference type="GO" id="GO:0032993">
    <property type="term" value="C:protein-DNA complex"/>
    <property type="evidence" value="ECO:0007669"/>
    <property type="project" value="TreeGrafter"/>
</dbReference>
<dbReference type="AlphaFoldDB" id="A0A1G5CZG8"/>
<keyword evidence="10" id="KW-1185">Reference proteome</keyword>
<evidence type="ECO:0000256" key="1">
    <source>
        <dbReference type="ARBA" id="ARBA00022553"/>
    </source>
</evidence>
<keyword evidence="3" id="KW-0805">Transcription regulation</keyword>
<dbReference type="InterPro" id="IPR039420">
    <property type="entry name" value="WalR-like"/>
</dbReference>